<reference evidence="3" key="1">
    <citation type="journal article" date="2020" name="mSystems">
        <title>Genome- and Community-Level Interaction Insights into Carbon Utilization and Element Cycling Functions of Hydrothermarchaeota in Hydrothermal Sediment.</title>
        <authorList>
            <person name="Zhou Z."/>
            <person name="Liu Y."/>
            <person name="Xu W."/>
            <person name="Pan J."/>
            <person name="Luo Z.H."/>
            <person name="Li M."/>
        </authorList>
    </citation>
    <scope>NUCLEOTIDE SEQUENCE [LARGE SCALE GENOMIC DNA]</scope>
    <source>
        <strain evidence="3">SpSt-735</strain>
    </source>
</reference>
<comment type="function">
    <text evidence="2">CRISPR (clustered regularly interspaced short palindromic repeat) is an adaptive immune system that provides protection against mobile genetic elements (viruses, transposable elements and conjugative plasmids). CRISPR clusters contain spacers, sequences complementary to antecedent mobile elements, and target invading nucleic acids. CRISPR clusters are transcribed and processed into CRISPR RNA (crRNA).</text>
</comment>
<dbReference type="PANTHER" id="PTHR37459">
    <property type="match status" value="1"/>
</dbReference>
<dbReference type="Pfam" id="PF01905">
    <property type="entry name" value="DevR"/>
    <property type="match status" value="1"/>
</dbReference>
<comment type="caution">
    <text evidence="3">The sequence shown here is derived from an EMBL/GenBank/DDBJ whole genome shotgun (WGS) entry which is preliminary data.</text>
</comment>
<accession>A0A7C4FE42</accession>
<dbReference type="InterPro" id="IPR052681">
    <property type="entry name" value="CRISPR-Cas7/Cst2/DevR"/>
</dbReference>
<dbReference type="InterPro" id="IPR002764">
    <property type="entry name" value="Cas7/Cst2/DevR_sub_I-a/Apern"/>
</dbReference>
<evidence type="ECO:0000256" key="1">
    <source>
        <dbReference type="ARBA" id="ARBA00023118"/>
    </source>
</evidence>
<dbReference type="PANTHER" id="PTHR37459:SF1">
    <property type="entry name" value="CRISPR-ASSOCIATED PROTEIN CAS7_CST2_DEVR"/>
    <property type="match status" value="1"/>
</dbReference>
<dbReference type="AlphaFoldDB" id="A0A7C4FE42"/>
<dbReference type="GO" id="GO:0051607">
    <property type="term" value="P:defense response to virus"/>
    <property type="evidence" value="ECO:0007669"/>
    <property type="project" value="UniProtKB-KW"/>
</dbReference>
<gene>
    <name evidence="3" type="primary">cas7a</name>
    <name evidence="3" type="ORF">ENV17_05335</name>
</gene>
<dbReference type="EMBL" id="DTFI01000123">
    <property type="protein sequence ID" value="HGI43788.1"/>
    <property type="molecule type" value="Genomic_DNA"/>
</dbReference>
<keyword evidence="1" id="KW-0051">Antiviral defense</keyword>
<sequence>MVYVSVKGRIWLQAEAMNMVESVGNYVKHRKVPVMVREGGGHFMLFFVPAISGESVAHAYQVLLAEEMRKAGQSVCSFCSKGIFLKSMNKGVYTEAMGEKPPAIQRASSGSEEVVRAALKIEETIVRKCAVEDVGGFLYAEEPNVKRTSNFSTGYMIPVREALKVTVVDPQLQSRYALGTKFVAPERREEGETTAAGQTIYYVEVSSALFTFSFDMDTANIGKYTFVTSRYNEVVEGVDPAARSKVALEALQRFLVEFPVGAKRSRFNPAEVRWDSIALAVSDSVFTLPSSFTSDYITRAARKKGLAGRNTEIFAFSEDYTWELRCFSTPEEAIVAAVGEAVRRLTGSSAR</sequence>
<dbReference type="NCBIfam" id="TIGR02583">
    <property type="entry name" value="DevR_archaea"/>
    <property type="match status" value="1"/>
</dbReference>
<proteinExistence type="predicted"/>
<organism evidence="3">
    <name type="scientific">Thermofilum pendens</name>
    <dbReference type="NCBI Taxonomy" id="2269"/>
    <lineage>
        <taxon>Archaea</taxon>
        <taxon>Thermoproteota</taxon>
        <taxon>Thermoprotei</taxon>
        <taxon>Thermofilales</taxon>
        <taxon>Thermofilaceae</taxon>
        <taxon>Thermofilum</taxon>
    </lineage>
</organism>
<name>A0A7C4FE42_THEPE</name>
<protein>
    <submittedName>
        <fullName evidence="3">Type I-A CRISPR-associated protein Cas7/Csa2</fullName>
    </submittedName>
</protein>
<dbReference type="NCBIfam" id="TIGR01875">
    <property type="entry name" value="cas_MJ0381"/>
    <property type="match status" value="1"/>
</dbReference>
<evidence type="ECO:0000256" key="2">
    <source>
        <dbReference type="ARBA" id="ARBA00025626"/>
    </source>
</evidence>
<dbReference type="InterPro" id="IPR010154">
    <property type="entry name" value="CRISPR-assoc_Cas7/Cst2/DevR"/>
</dbReference>
<evidence type="ECO:0000313" key="3">
    <source>
        <dbReference type="EMBL" id="HGI43788.1"/>
    </source>
</evidence>